<evidence type="ECO:0000256" key="2">
    <source>
        <dbReference type="ARBA" id="ARBA00022475"/>
    </source>
</evidence>
<evidence type="ECO:0008006" key="16">
    <source>
        <dbReference type="Google" id="ProtNLM"/>
    </source>
</evidence>
<dbReference type="GO" id="GO:0005886">
    <property type="term" value="C:plasma membrane"/>
    <property type="evidence" value="ECO:0007669"/>
    <property type="project" value="UniProtKB-SubCell"/>
</dbReference>
<evidence type="ECO:0000256" key="3">
    <source>
        <dbReference type="ARBA" id="ARBA00022500"/>
    </source>
</evidence>
<evidence type="ECO:0000256" key="6">
    <source>
        <dbReference type="ARBA" id="ARBA00023136"/>
    </source>
</evidence>
<reference evidence="14 15" key="1">
    <citation type="submission" date="2017-06" db="EMBL/GenBank/DDBJ databases">
        <title>Draft genome sequence of anaerobic fermentative bacterium Anaeromicrobium sediminis DY2726D isolated from West Pacific Ocean sediments.</title>
        <authorList>
            <person name="Zeng X."/>
        </authorList>
    </citation>
    <scope>NUCLEOTIDE SEQUENCE [LARGE SCALE GENOMIC DNA]</scope>
    <source>
        <strain evidence="14 15">DY2726D</strain>
    </source>
</reference>
<feature type="transmembrane region" description="Helical" evidence="11">
    <location>
        <begin position="308"/>
        <end position="328"/>
    </location>
</feature>
<accession>A0A267MDS7</accession>
<dbReference type="OrthoDB" id="9814363at2"/>
<dbReference type="SMART" id="SM00304">
    <property type="entry name" value="HAMP"/>
    <property type="match status" value="2"/>
</dbReference>
<dbReference type="Gene3D" id="3.30.450.20">
    <property type="entry name" value="PAS domain"/>
    <property type="match status" value="2"/>
</dbReference>
<name>A0A267MDS7_9FIRM</name>
<evidence type="ECO:0000256" key="10">
    <source>
        <dbReference type="SAM" id="Coils"/>
    </source>
</evidence>
<dbReference type="PROSITE" id="PS50111">
    <property type="entry name" value="CHEMOTAXIS_TRANSDUC_2"/>
    <property type="match status" value="1"/>
</dbReference>
<sequence>MSKKGSFSSLKKKMIFSILPIVIIPILIIGMYINQRFKTTLKNQFLEASSKEILQVDNAINMYFESVSENANMLANNSIIKKADDSITSYVDKTNIKKMTPSQNGGMEQEIYEIFNGFAKSHPKSSYVYMATKYGGYIQWPESGTMDNYDPRKRPFYEAVLKNNGKTVRTSPYYYPADDAVIISTVTSITDTNGEFLGVQGLDVSLKSLTEITKNIKIGKNGYIILLDNNGTILAHPKNSEMNFKNISELNIEEFNNVLSKDNDNFEFVEKDVSYYGNLYTSPSSGWKFIAIIQKDELMTLANSINNIIMVLVLVSIILSSLFIMLFANKFTNPLLKISEQLKTISKGDFSIKLSSNLMNRNDEIGILANGINQMQDDLKNLVSQIKDSSDTLSHTFDNVVQMTEENKNTINEISRAINEVAMSADDEAKEIEDGANNVNDLAESINLVSDKIQDIKDLAIKSSKNNNVGLDTINTLIEKSQEVQSSVTHVNNMVVEMDRMAEEIGVITDTIANISEQTNLLALNAAIEAARAGEEGRGFAVVAEEVRKLAEQSNASTQTIKDIINKIQLQSKTALEGINKAREITDEQDTSVMMTQSSFQEISSSIEGLYEAVDNVQSYNEDMNIKKDKLLDMITNLSALSEETAASTEEVAASSEEQSASMETILNYVINLNSLVDELKNHAKKFKI</sequence>
<keyword evidence="7 9" id="KW-0807">Transducer</keyword>
<evidence type="ECO:0000313" key="14">
    <source>
        <dbReference type="EMBL" id="PAB57741.1"/>
    </source>
</evidence>
<evidence type="ECO:0000256" key="1">
    <source>
        <dbReference type="ARBA" id="ARBA00004651"/>
    </source>
</evidence>
<evidence type="ECO:0000256" key="5">
    <source>
        <dbReference type="ARBA" id="ARBA00022989"/>
    </source>
</evidence>
<dbReference type="InterPro" id="IPR004089">
    <property type="entry name" value="MCPsignal_dom"/>
</dbReference>
<dbReference type="Pfam" id="PF00672">
    <property type="entry name" value="HAMP"/>
    <property type="match status" value="1"/>
</dbReference>
<keyword evidence="3" id="KW-0145">Chemotaxis</keyword>
<dbReference type="RefSeq" id="WP_095135146.1">
    <property type="nucleotide sequence ID" value="NZ_NIBG01000023.1"/>
</dbReference>
<feature type="domain" description="HAMP" evidence="13">
    <location>
        <begin position="329"/>
        <end position="384"/>
    </location>
</feature>
<dbReference type="PANTHER" id="PTHR32089">
    <property type="entry name" value="METHYL-ACCEPTING CHEMOTAXIS PROTEIN MCPB"/>
    <property type="match status" value="1"/>
</dbReference>
<dbReference type="Pfam" id="PF02743">
    <property type="entry name" value="dCache_1"/>
    <property type="match status" value="1"/>
</dbReference>
<feature type="transmembrane region" description="Helical" evidence="11">
    <location>
        <begin position="14"/>
        <end position="33"/>
    </location>
</feature>
<comment type="subcellular location">
    <subcellularLocation>
        <location evidence="1">Cell membrane</location>
        <topology evidence="1">Multi-pass membrane protein</topology>
    </subcellularLocation>
</comment>
<organism evidence="14 15">
    <name type="scientific">Anaeromicrobium sediminis</name>
    <dbReference type="NCBI Taxonomy" id="1478221"/>
    <lineage>
        <taxon>Bacteria</taxon>
        <taxon>Bacillati</taxon>
        <taxon>Bacillota</taxon>
        <taxon>Clostridia</taxon>
        <taxon>Peptostreptococcales</taxon>
        <taxon>Thermotaleaceae</taxon>
        <taxon>Anaeromicrobium</taxon>
    </lineage>
</organism>
<dbReference type="GO" id="GO:0007165">
    <property type="term" value="P:signal transduction"/>
    <property type="evidence" value="ECO:0007669"/>
    <property type="project" value="UniProtKB-KW"/>
</dbReference>
<evidence type="ECO:0000256" key="11">
    <source>
        <dbReference type="SAM" id="Phobius"/>
    </source>
</evidence>
<evidence type="ECO:0000259" key="13">
    <source>
        <dbReference type="PROSITE" id="PS50885"/>
    </source>
</evidence>
<proteinExistence type="inferred from homology"/>
<feature type="coiled-coil region" evidence="10">
    <location>
        <begin position="372"/>
        <end position="420"/>
    </location>
</feature>
<gene>
    <name evidence="14" type="ORF">CCE28_18130</name>
</gene>
<dbReference type="CDD" id="cd12912">
    <property type="entry name" value="PDC2_MCP_like"/>
    <property type="match status" value="1"/>
</dbReference>
<evidence type="ECO:0000313" key="15">
    <source>
        <dbReference type="Proteomes" id="UP000216024"/>
    </source>
</evidence>
<keyword evidence="2" id="KW-1003">Cell membrane</keyword>
<dbReference type="Gene3D" id="1.10.287.950">
    <property type="entry name" value="Methyl-accepting chemotaxis protein"/>
    <property type="match status" value="1"/>
</dbReference>
<dbReference type="Pfam" id="PF00015">
    <property type="entry name" value="MCPsignal"/>
    <property type="match status" value="1"/>
</dbReference>
<evidence type="ECO:0000256" key="8">
    <source>
        <dbReference type="ARBA" id="ARBA00029447"/>
    </source>
</evidence>
<evidence type="ECO:0000256" key="4">
    <source>
        <dbReference type="ARBA" id="ARBA00022692"/>
    </source>
</evidence>
<feature type="domain" description="Methyl-accepting transducer" evidence="12">
    <location>
        <begin position="403"/>
        <end position="660"/>
    </location>
</feature>
<dbReference type="AlphaFoldDB" id="A0A267MDS7"/>
<evidence type="ECO:0000256" key="9">
    <source>
        <dbReference type="PROSITE-ProRule" id="PRU00284"/>
    </source>
</evidence>
<dbReference type="CDD" id="cd11386">
    <property type="entry name" value="MCP_signal"/>
    <property type="match status" value="1"/>
</dbReference>
<dbReference type="Gene3D" id="6.10.340.10">
    <property type="match status" value="1"/>
</dbReference>
<dbReference type="EMBL" id="NIBG01000023">
    <property type="protein sequence ID" value="PAB57741.1"/>
    <property type="molecule type" value="Genomic_DNA"/>
</dbReference>
<dbReference type="InterPro" id="IPR033479">
    <property type="entry name" value="dCache_1"/>
</dbReference>
<keyword evidence="5 11" id="KW-1133">Transmembrane helix</keyword>
<dbReference type="InterPro" id="IPR003660">
    <property type="entry name" value="HAMP_dom"/>
</dbReference>
<protein>
    <recommendedName>
        <fullName evidence="16">Chemotaxis protein</fullName>
    </recommendedName>
</protein>
<dbReference type="GO" id="GO:0006935">
    <property type="term" value="P:chemotaxis"/>
    <property type="evidence" value="ECO:0007669"/>
    <property type="project" value="UniProtKB-KW"/>
</dbReference>
<keyword evidence="6 11" id="KW-0472">Membrane</keyword>
<comment type="caution">
    <text evidence="14">The sequence shown here is derived from an EMBL/GenBank/DDBJ whole genome shotgun (WGS) entry which is preliminary data.</text>
</comment>
<evidence type="ECO:0000256" key="7">
    <source>
        <dbReference type="ARBA" id="ARBA00023224"/>
    </source>
</evidence>
<keyword evidence="10" id="KW-0175">Coiled coil</keyword>
<comment type="similarity">
    <text evidence="8">Belongs to the methyl-accepting chemotaxis (MCP) protein family.</text>
</comment>
<dbReference type="SMART" id="SM00283">
    <property type="entry name" value="MA"/>
    <property type="match status" value="1"/>
</dbReference>
<dbReference type="PANTHER" id="PTHR32089:SF114">
    <property type="entry name" value="METHYL-ACCEPTING CHEMOTAXIS PROTEIN MCPB"/>
    <property type="match status" value="1"/>
</dbReference>
<keyword evidence="15" id="KW-1185">Reference proteome</keyword>
<dbReference type="PROSITE" id="PS50885">
    <property type="entry name" value="HAMP"/>
    <property type="match status" value="1"/>
</dbReference>
<dbReference type="Proteomes" id="UP000216024">
    <property type="component" value="Unassembled WGS sequence"/>
</dbReference>
<dbReference type="CDD" id="cd06225">
    <property type="entry name" value="HAMP"/>
    <property type="match status" value="1"/>
</dbReference>
<evidence type="ECO:0000259" key="12">
    <source>
        <dbReference type="PROSITE" id="PS50111"/>
    </source>
</evidence>
<keyword evidence="4 11" id="KW-0812">Transmembrane</keyword>
<dbReference type="SUPFAM" id="SSF58104">
    <property type="entry name" value="Methyl-accepting chemotaxis protein (MCP) signaling domain"/>
    <property type="match status" value="1"/>
</dbReference>